<sequence>MTTRHGVQVRWRPTADSTSEQARNRHMERNEDDERAIMEKKWEYKGTVHQSFIDFKKAYESVKREVHQSFIDFKKAYESVKREV</sequence>
<name>A0ABQ8T1X2_PERAM</name>
<proteinExistence type="predicted"/>
<feature type="region of interest" description="Disordered" evidence="1">
    <location>
        <begin position="1"/>
        <end position="32"/>
    </location>
</feature>
<comment type="caution">
    <text evidence="2">The sequence shown here is derived from an EMBL/GenBank/DDBJ whole genome shotgun (WGS) entry which is preliminary data.</text>
</comment>
<evidence type="ECO:0000313" key="2">
    <source>
        <dbReference type="EMBL" id="KAJ4440059.1"/>
    </source>
</evidence>
<keyword evidence="3" id="KW-1185">Reference proteome</keyword>
<evidence type="ECO:0008006" key="4">
    <source>
        <dbReference type="Google" id="ProtNLM"/>
    </source>
</evidence>
<reference evidence="2 3" key="1">
    <citation type="journal article" date="2022" name="Allergy">
        <title>Genome assembly and annotation of Periplaneta americana reveal a comprehensive cockroach allergen profile.</title>
        <authorList>
            <person name="Wang L."/>
            <person name="Xiong Q."/>
            <person name="Saelim N."/>
            <person name="Wang L."/>
            <person name="Nong W."/>
            <person name="Wan A.T."/>
            <person name="Shi M."/>
            <person name="Liu X."/>
            <person name="Cao Q."/>
            <person name="Hui J.H.L."/>
            <person name="Sookrung N."/>
            <person name="Leung T.F."/>
            <person name="Tungtrongchitr A."/>
            <person name="Tsui S.K.W."/>
        </authorList>
    </citation>
    <scope>NUCLEOTIDE SEQUENCE [LARGE SCALE GENOMIC DNA]</scope>
    <source>
        <strain evidence="2">PWHHKU_190912</strain>
    </source>
</reference>
<gene>
    <name evidence="2" type="ORF">ANN_08190</name>
</gene>
<dbReference type="Proteomes" id="UP001148838">
    <property type="component" value="Unassembled WGS sequence"/>
</dbReference>
<evidence type="ECO:0000256" key="1">
    <source>
        <dbReference type="SAM" id="MobiDB-lite"/>
    </source>
</evidence>
<protein>
    <recommendedName>
        <fullName evidence="4">Reverse transcriptase domain-containing protein</fullName>
    </recommendedName>
</protein>
<organism evidence="2 3">
    <name type="scientific">Periplaneta americana</name>
    <name type="common">American cockroach</name>
    <name type="synonym">Blatta americana</name>
    <dbReference type="NCBI Taxonomy" id="6978"/>
    <lineage>
        <taxon>Eukaryota</taxon>
        <taxon>Metazoa</taxon>
        <taxon>Ecdysozoa</taxon>
        <taxon>Arthropoda</taxon>
        <taxon>Hexapoda</taxon>
        <taxon>Insecta</taxon>
        <taxon>Pterygota</taxon>
        <taxon>Neoptera</taxon>
        <taxon>Polyneoptera</taxon>
        <taxon>Dictyoptera</taxon>
        <taxon>Blattodea</taxon>
        <taxon>Blattoidea</taxon>
        <taxon>Blattidae</taxon>
        <taxon>Blattinae</taxon>
        <taxon>Periplaneta</taxon>
    </lineage>
</organism>
<dbReference type="EMBL" id="JAJSOF020000017">
    <property type="protein sequence ID" value="KAJ4440059.1"/>
    <property type="molecule type" value="Genomic_DNA"/>
</dbReference>
<accession>A0ABQ8T1X2</accession>
<evidence type="ECO:0000313" key="3">
    <source>
        <dbReference type="Proteomes" id="UP001148838"/>
    </source>
</evidence>